<organism evidence="2 3">
    <name type="scientific">Solirubrobacter phytolaccae</name>
    <dbReference type="NCBI Taxonomy" id="1404360"/>
    <lineage>
        <taxon>Bacteria</taxon>
        <taxon>Bacillati</taxon>
        <taxon>Actinomycetota</taxon>
        <taxon>Thermoleophilia</taxon>
        <taxon>Solirubrobacterales</taxon>
        <taxon>Solirubrobacteraceae</taxon>
        <taxon>Solirubrobacter</taxon>
    </lineage>
</organism>
<comment type="caution">
    <text evidence="2">The sequence shown here is derived from an EMBL/GenBank/DDBJ whole genome shotgun (WGS) entry which is preliminary data.</text>
</comment>
<gene>
    <name evidence="2" type="ORF">OJ997_07200</name>
</gene>
<keyword evidence="1" id="KW-0732">Signal</keyword>
<keyword evidence="3" id="KW-1185">Reference proteome</keyword>
<feature type="chain" id="PRO_5040773906" description="Secreted protein" evidence="1">
    <location>
        <begin position="29"/>
        <end position="121"/>
    </location>
</feature>
<protein>
    <recommendedName>
        <fullName evidence="4">Secreted protein</fullName>
    </recommendedName>
</protein>
<accession>A0A9X3SE56</accession>
<dbReference type="Proteomes" id="UP001147653">
    <property type="component" value="Unassembled WGS sequence"/>
</dbReference>
<evidence type="ECO:0000313" key="3">
    <source>
        <dbReference type="Proteomes" id="UP001147653"/>
    </source>
</evidence>
<proteinExistence type="predicted"/>
<name>A0A9X3SE56_9ACTN</name>
<dbReference type="AlphaFoldDB" id="A0A9X3SE56"/>
<sequence>MKSLRRKLGFATAATVAALCLSPLVATSAAGSGCEGPDANFYYVCVSGGDGLLEITTFANYNGWVAHEAVWGPTQQYSFYDEIEGEHYLYNTAETTCENLVVTHMMDWGTGVETLQQTPCS</sequence>
<evidence type="ECO:0008006" key="4">
    <source>
        <dbReference type="Google" id="ProtNLM"/>
    </source>
</evidence>
<reference evidence="2" key="1">
    <citation type="submission" date="2022-10" db="EMBL/GenBank/DDBJ databases">
        <title>The WGS of Solirubrobacter phytolaccae KCTC 29190.</title>
        <authorList>
            <person name="Jiang Z."/>
        </authorList>
    </citation>
    <scope>NUCLEOTIDE SEQUENCE</scope>
    <source>
        <strain evidence="2">KCTC 29190</strain>
    </source>
</reference>
<dbReference type="PROSITE" id="PS51257">
    <property type="entry name" value="PROKAR_LIPOPROTEIN"/>
    <property type="match status" value="1"/>
</dbReference>
<evidence type="ECO:0000313" key="2">
    <source>
        <dbReference type="EMBL" id="MDA0180077.1"/>
    </source>
</evidence>
<dbReference type="EMBL" id="JAPDDP010000009">
    <property type="protein sequence ID" value="MDA0180077.1"/>
    <property type="molecule type" value="Genomic_DNA"/>
</dbReference>
<dbReference type="RefSeq" id="WP_270024387.1">
    <property type="nucleotide sequence ID" value="NZ_JAPDDP010000009.1"/>
</dbReference>
<evidence type="ECO:0000256" key="1">
    <source>
        <dbReference type="SAM" id="SignalP"/>
    </source>
</evidence>
<feature type="signal peptide" evidence="1">
    <location>
        <begin position="1"/>
        <end position="28"/>
    </location>
</feature>